<gene>
    <name evidence="2" type="ORF">GX523_17000</name>
</gene>
<keyword evidence="1" id="KW-0812">Transmembrane</keyword>
<feature type="transmembrane region" description="Helical" evidence="1">
    <location>
        <begin position="90"/>
        <end position="109"/>
    </location>
</feature>
<name>A0A7C6Z6M6_9FIRM</name>
<keyword evidence="1" id="KW-1133">Transmembrane helix</keyword>
<sequence length="120" mass="13185">MISLINSFQRMNRIGRVGAFIGLVASVSGIILWAILNIFKEVLPITFVGLGLPAILGLVGSIYGVIWLMYVVFIYSLPLSLYLAMTPSAFRFFLLVSLGYLASAILLTLDGRARDKDELN</sequence>
<reference evidence="2 3" key="1">
    <citation type="journal article" date="2020" name="Biotechnol. Biofuels">
        <title>New insights from the biogas microbiome by comprehensive genome-resolved metagenomics of nearly 1600 species originating from multiple anaerobic digesters.</title>
        <authorList>
            <person name="Campanaro S."/>
            <person name="Treu L."/>
            <person name="Rodriguez-R L.M."/>
            <person name="Kovalovszki A."/>
            <person name="Ziels R.M."/>
            <person name="Maus I."/>
            <person name="Zhu X."/>
            <person name="Kougias P.G."/>
            <person name="Basile A."/>
            <person name="Luo G."/>
            <person name="Schluter A."/>
            <person name="Konstantinidis K.T."/>
            <person name="Angelidaki I."/>
        </authorList>
    </citation>
    <scope>NUCLEOTIDE SEQUENCE [LARGE SCALE GENOMIC DNA]</scope>
    <source>
        <strain evidence="2">AS05jafATM_4</strain>
    </source>
</reference>
<evidence type="ECO:0000256" key="1">
    <source>
        <dbReference type="SAM" id="Phobius"/>
    </source>
</evidence>
<accession>A0A7C6Z6M6</accession>
<organism evidence="2 3">
    <name type="scientific">Desulfitobacterium dehalogenans</name>
    <dbReference type="NCBI Taxonomy" id="36854"/>
    <lineage>
        <taxon>Bacteria</taxon>
        <taxon>Bacillati</taxon>
        <taxon>Bacillota</taxon>
        <taxon>Clostridia</taxon>
        <taxon>Eubacteriales</taxon>
        <taxon>Desulfitobacteriaceae</taxon>
        <taxon>Desulfitobacterium</taxon>
    </lineage>
</organism>
<dbReference type="AlphaFoldDB" id="A0A7C6Z6M6"/>
<feature type="transmembrane region" description="Helical" evidence="1">
    <location>
        <begin position="17"/>
        <end position="36"/>
    </location>
</feature>
<proteinExistence type="predicted"/>
<comment type="caution">
    <text evidence="2">The sequence shown here is derived from an EMBL/GenBank/DDBJ whole genome shotgun (WGS) entry which is preliminary data.</text>
</comment>
<dbReference type="Proteomes" id="UP000553059">
    <property type="component" value="Unassembled WGS sequence"/>
</dbReference>
<evidence type="ECO:0000313" key="3">
    <source>
        <dbReference type="Proteomes" id="UP000553059"/>
    </source>
</evidence>
<protein>
    <submittedName>
        <fullName evidence="2">Uncharacterized protein</fullName>
    </submittedName>
</protein>
<evidence type="ECO:0000313" key="2">
    <source>
        <dbReference type="EMBL" id="HHY28401.1"/>
    </source>
</evidence>
<keyword evidence="1" id="KW-0472">Membrane</keyword>
<dbReference type="EMBL" id="DUTF01000360">
    <property type="protein sequence ID" value="HHY28401.1"/>
    <property type="molecule type" value="Genomic_DNA"/>
</dbReference>